<reference evidence="3 4" key="1">
    <citation type="journal article" date="2016" name="Int. J. Syst. Evol. Microbiol.">
        <title>Nocardioides albidus sp. nov., an actinobacterium isolated from garden soil.</title>
        <authorList>
            <person name="Singh H."/>
            <person name="Du J."/>
            <person name="Trinh H."/>
            <person name="Won K."/>
            <person name="Yang J.E."/>
            <person name="Yin C."/>
            <person name="Kook M."/>
            <person name="Yi T.H."/>
        </authorList>
    </citation>
    <scope>NUCLEOTIDE SEQUENCE [LARGE SCALE GENOMIC DNA]</scope>
    <source>
        <strain evidence="3 4">CCTCC AB 2015297</strain>
    </source>
</reference>
<dbReference type="Pfam" id="PF13561">
    <property type="entry name" value="adh_short_C2"/>
    <property type="match status" value="1"/>
</dbReference>
<dbReference type="GO" id="GO:0016491">
    <property type="term" value="F:oxidoreductase activity"/>
    <property type="evidence" value="ECO:0007669"/>
    <property type="project" value="UniProtKB-KW"/>
</dbReference>
<dbReference type="EMBL" id="VDMP01000025">
    <property type="protein sequence ID" value="TNM38520.1"/>
    <property type="molecule type" value="Genomic_DNA"/>
</dbReference>
<dbReference type="PRINTS" id="PR00081">
    <property type="entry name" value="GDHRDH"/>
</dbReference>
<name>A0A5C4VRT6_9ACTN</name>
<evidence type="ECO:0000256" key="1">
    <source>
        <dbReference type="ARBA" id="ARBA00006484"/>
    </source>
</evidence>
<dbReference type="Proteomes" id="UP000313231">
    <property type="component" value="Unassembled WGS sequence"/>
</dbReference>
<keyword evidence="4" id="KW-1185">Reference proteome</keyword>
<dbReference type="CDD" id="cd05233">
    <property type="entry name" value="SDR_c"/>
    <property type="match status" value="1"/>
</dbReference>
<dbReference type="PROSITE" id="PS00061">
    <property type="entry name" value="ADH_SHORT"/>
    <property type="match status" value="1"/>
</dbReference>
<dbReference type="PRINTS" id="PR00080">
    <property type="entry name" value="SDRFAMILY"/>
</dbReference>
<sequence>MTALPRRAVVTGGSGGIGGATVDRLVAMGFVVEVWDHEIPRDARPRPEVTYRAVDVASHDSVRAAAGEHTSLDLLVNAAGVAGARGPIVEQTFEDWDRVVAVDLSGPFYCSIALYPALVAAAGVVVNVTSIAARVMQEGRAHYAVAKSGLETLTRSLGYEWAPVGVRVVAVSPGYTRTPLVDAAIAGGHLDQDFLDSTSRRGRMATPEEIARVITALAGDDFGFVTGEVITADGGGALGWIRDSRTAGGT</sequence>
<dbReference type="InterPro" id="IPR036291">
    <property type="entry name" value="NAD(P)-bd_dom_sf"/>
</dbReference>
<comment type="caution">
    <text evidence="3">The sequence shown here is derived from an EMBL/GenBank/DDBJ whole genome shotgun (WGS) entry which is preliminary data.</text>
</comment>
<accession>A0A5C4VRT6</accession>
<evidence type="ECO:0000313" key="4">
    <source>
        <dbReference type="Proteomes" id="UP000313231"/>
    </source>
</evidence>
<gene>
    <name evidence="3" type="ORF">FHP29_14875</name>
</gene>
<dbReference type="AlphaFoldDB" id="A0A5C4VRT6"/>
<organism evidence="3 4">
    <name type="scientific">Nocardioides albidus</name>
    <dbReference type="NCBI Taxonomy" id="1517589"/>
    <lineage>
        <taxon>Bacteria</taxon>
        <taxon>Bacillati</taxon>
        <taxon>Actinomycetota</taxon>
        <taxon>Actinomycetes</taxon>
        <taxon>Propionibacteriales</taxon>
        <taxon>Nocardioidaceae</taxon>
        <taxon>Nocardioides</taxon>
    </lineage>
</organism>
<dbReference type="InterPro" id="IPR002347">
    <property type="entry name" value="SDR_fam"/>
</dbReference>
<keyword evidence="2" id="KW-0560">Oxidoreductase</keyword>
<proteinExistence type="inferred from homology"/>
<dbReference type="SUPFAM" id="SSF51735">
    <property type="entry name" value="NAD(P)-binding Rossmann-fold domains"/>
    <property type="match status" value="1"/>
</dbReference>
<dbReference type="OrthoDB" id="9808187at2"/>
<comment type="similarity">
    <text evidence="1">Belongs to the short-chain dehydrogenases/reductases (SDR) family.</text>
</comment>
<dbReference type="RefSeq" id="WP_139623632.1">
    <property type="nucleotide sequence ID" value="NZ_VDMP01000025.1"/>
</dbReference>
<protein>
    <submittedName>
        <fullName evidence="3">SDR family oxidoreductase</fullName>
    </submittedName>
</protein>
<dbReference type="Gene3D" id="3.40.50.720">
    <property type="entry name" value="NAD(P)-binding Rossmann-like Domain"/>
    <property type="match status" value="1"/>
</dbReference>
<dbReference type="PANTHER" id="PTHR24321">
    <property type="entry name" value="DEHYDROGENASES, SHORT CHAIN"/>
    <property type="match status" value="1"/>
</dbReference>
<evidence type="ECO:0000313" key="3">
    <source>
        <dbReference type="EMBL" id="TNM38520.1"/>
    </source>
</evidence>
<dbReference type="PANTHER" id="PTHR24321:SF8">
    <property type="entry name" value="ESTRADIOL 17-BETA-DEHYDROGENASE 8-RELATED"/>
    <property type="match status" value="1"/>
</dbReference>
<dbReference type="InterPro" id="IPR020904">
    <property type="entry name" value="Sc_DH/Rdtase_CS"/>
</dbReference>
<evidence type="ECO:0000256" key="2">
    <source>
        <dbReference type="ARBA" id="ARBA00023002"/>
    </source>
</evidence>